<dbReference type="EMBL" id="FNIL01000002">
    <property type="protein sequence ID" value="SDN61240.1"/>
    <property type="molecule type" value="Genomic_DNA"/>
</dbReference>
<proteinExistence type="predicted"/>
<protein>
    <submittedName>
        <fullName evidence="1">Uncharacterized protein</fullName>
    </submittedName>
</protein>
<dbReference type="OrthoDB" id="2870746at2"/>
<evidence type="ECO:0000313" key="2">
    <source>
        <dbReference type="Proteomes" id="UP000198778"/>
    </source>
</evidence>
<dbReference type="Proteomes" id="UP000198778">
    <property type="component" value="Unassembled WGS sequence"/>
</dbReference>
<organism evidence="1 2">
    <name type="scientific">Alkalicoccus daliensis</name>
    <dbReference type="NCBI Taxonomy" id="745820"/>
    <lineage>
        <taxon>Bacteria</taxon>
        <taxon>Bacillati</taxon>
        <taxon>Bacillota</taxon>
        <taxon>Bacilli</taxon>
        <taxon>Bacillales</taxon>
        <taxon>Bacillaceae</taxon>
        <taxon>Alkalicoccus</taxon>
    </lineage>
</organism>
<reference evidence="2" key="1">
    <citation type="submission" date="2016-10" db="EMBL/GenBank/DDBJ databases">
        <authorList>
            <person name="Varghese N."/>
            <person name="Submissions S."/>
        </authorList>
    </citation>
    <scope>NUCLEOTIDE SEQUENCE [LARGE SCALE GENOMIC DNA]</scope>
    <source>
        <strain evidence="2">CGMCC 1.10369</strain>
    </source>
</reference>
<dbReference type="AlphaFoldDB" id="A0A1H0CTK3"/>
<sequence>MSLFKRLLLSALILAVFSSGYLLGSFQGTAVSKELRIGYQNSSHSGQIDYPYIFTDTKDDTVIDNFLMIYLYPDKVEEAEVNLENPDLYVLMLNPDRGIGMIDSRIWFQKEEAVIAERIGETWEEVEYFQVDKNTADYIKEVIEEEAGEAE</sequence>
<dbReference type="RefSeq" id="WP_090841502.1">
    <property type="nucleotide sequence ID" value="NZ_FNIL01000002.1"/>
</dbReference>
<evidence type="ECO:0000313" key="1">
    <source>
        <dbReference type="EMBL" id="SDN61240.1"/>
    </source>
</evidence>
<gene>
    <name evidence="1" type="ORF">SAMN04488053_102227</name>
</gene>
<name>A0A1H0CTK3_9BACI</name>
<accession>A0A1H0CTK3</accession>
<keyword evidence="2" id="KW-1185">Reference proteome</keyword>